<dbReference type="Proteomes" id="UP000054304">
    <property type="component" value="Unassembled WGS sequence"/>
</dbReference>
<comment type="subcellular location">
    <subcellularLocation>
        <location evidence="1">Mitochondrion matrix</location>
    </subcellularLocation>
</comment>
<evidence type="ECO:0000256" key="5">
    <source>
        <dbReference type="ARBA" id="ARBA00023128"/>
    </source>
</evidence>
<dbReference type="PROSITE" id="PS00189">
    <property type="entry name" value="LIPOYL"/>
    <property type="match status" value="1"/>
</dbReference>
<dbReference type="GO" id="GO:0004742">
    <property type="term" value="F:dihydrolipoyllysine-residue acetyltransferase activity"/>
    <property type="evidence" value="ECO:0007669"/>
    <property type="project" value="TreeGrafter"/>
</dbReference>
<evidence type="ECO:0000313" key="13">
    <source>
        <dbReference type="Proteomes" id="UP000054304"/>
    </source>
</evidence>
<dbReference type="InterPro" id="IPR011053">
    <property type="entry name" value="Single_hybrid_motif"/>
</dbReference>
<keyword evidence="4" id="KW-0809">Transit peptide</keyword>
<evidence type="ECO:0000256" key="7">
    <source>
        <dbReference type="ARBA" id="ARBA00065810"/>
    </source>
</evidence>
<dbReference type="FunFam" id="4.10.320.10:FF:000017">
    <property type="entry name" value="Pyruvate dehydrogenase complex protein X component, mitochondrial"/>
    <property type="match status" value="1"/>
</dbReference>
<evidence type="ECO:0000256" key="3">
    <source>
        <dbReference type="ARBA" id="ARBA00022823"/>
    </source>
</evidence>
<dbReference type="FunFam" id="2.40.50.100:FF:000010">
    <property type="entry name" value="Acetyltransferase component of pyruvate dehydrogenase complex"/>
    <property type="match status" value="1"/>
</dbReference>
<dbReference type="Gene3D" id="2.40.50.100">
    <property type="match status" value="1"/>
</dbReference>
<reference evidence="12 13" key="1">
    <citation type="submission" date="2014-12" db="EMBL/GenBank/DDBJ databases">
        <authorList>
            <person name="Neuveglise Cecile"/>
        </authorList>
    </citation>
    <scope>NUCLEOTIDE SEQUENCE [LARGE SCALE GENOMIC DNA]</scope>
    <source>
        <strain evidence="12 13">CBS 12615</strain>
    </source>
</reference>
<feature type="domain" description="Peripheral subunit-binding (PSBD)" evidence="11">
    <location>
        <begin position="169"/>
        <end position="210"/>
    </location>
</feature>
<dbReference type="AlphaFoldDB" id="A0A0C7N7Y1"/>
<organism evidence="12 13">
    <name type="scientific">Lachancea lanzarotensis</name>
    <dbReference type="NCBI Taxonomy" id="1245769"/>
    <lineage>
        <taxon>Eukaryota</taxon>
        <taxon>Fungi</taxon>
        <taxon>Dikarya</taxon>
        <taxon>Ascomycota</taxon>
        <taxon>Saccharomycotina</taxon>
        <taxon>Saccharomycetes</taxon>
        <taxon>Saccharomycetales</taxon>
        <taxon>Saccharomycetaceae</taxon>
        <taxon>Lachancea</taxon>
    </lineage>
</organism>
<evidence type="ECO:0000256" key="8">
    <source>
        <dbReference type="ARBA" id="ARBA00083110"/>
    </source>
</evidence>
<dbReference type="SUPFAM" id="SSF51230">
    <property type="entry name" value="Single hybrid motif"/>
    <property type="match status" value="1"/>
</dbReference>
<dbReference type="GO" id="GO:0045254">
    <property type="term" value="C:pyruvate dehydrogenase complex"/>
    <property type="evidence" value="ECO:0007669"/>
    <property type="project" value="EnsemblFungi"/>
</dbReference>
<proteinExistence type="inferred from homology"/>
<comment type="similarity">
    <text evidence="2">Belongs to the 2-oxoacid dehydrogenase family.</text>
</comment>
<gene>
    <name evidence="12" type="ORF">LALA0_S06e00716g</name>
</gene>
<keyword evidence="13" id="KW-1185">Reference proteome</keyword>
<protein>
    <recommendedName>
        <fullName evidence="8">Dihydrolipoamide dehydrogenase-binding protein of pyruvate dehydrogenase complex</fullName>
    </recommendedName>
</protein>
<dbReference type="EMBL" id="LN736365">
    <property type="protein sequence ID" value="CEP62658.1"/>
    <property type="molecule type" value="Genomic_DNA"/>
</dbReference>
<dbReference type="PROSITE" id="PS50968">
    <property type="entry name" value="BIOTINYL_LIPOYL"/>
    <property type="match status" value="1"/>
</dbReference>
<dbReference type="HOGENOM" id="CLU_035825_2_1_1"/>
<feature type="domain" description="Lipoyl-binding" evidence="10">
    <location>
        <begin position="29"/>
        <end position="105"/>
    </location>
</feature>
<evidence type="ECO:0000259" key="10">
    <source>
        <dbReference type="PROSITE" id="PS50968"/>
    </source>
</evidence>
<dbReference type="Pfam" id="PF02817">
    <property type="entry name" value="E3_binding"/>
    <property type="match status" value="1"/>
</dbReference>
<evidence type="ECO:0000256" key="4">
    <source>
        <dbReference type="ARBA" id="ARBA00022946"/>
    </source>
</evidence>
<feature type="region of interest" description="Disordered" evidence="9">
    <location>
        <begin position="119"/>
        <end position="166"/>
    </location>
</feature>
<evidence type="ECO:0000259" key="11">
    <source>
        <dbReference type="PROSITE" id="PS51826"/>
    </source>
</evidence>
<dbReference type="STRING" id="1245769.A0A0C7N7Y1"/>
<accession>A0A0C7N7Y1</accession>
<dbReference type="SUPFAM" id="SSF47005">
    <property type="entry name" value="Peripheral subunit-binding domain of 2-oxo acid dehydrogenase complex"/>
    <property type="match status" value="1"/>
</dbReference>
<dbReference type="InterPro" id="IPR000089">
    <property type="entry name" value="Biotin_lipoyl"/>
</dbReference>
<dbReference type="InterPro" id="IPR036625">
    <property type="entry name" value="E3-bd_dom_sf"/>
</dbReference>
<name>A0A0C7N7Y1_9SACH</name>
<dbReference type="GO" id="GO:0005759">
    <property type="term" value="C:mitochondrial matrix"/>
    <property type="evidence" value="ECO:0007669"/>
    <property type="project" value="UniProtKB-SubCell"/>
</dbReference>
<dbReference type="InterPro" id="IPR003016">
    <property type="entry name" value="2-oxoA_DH_lipoyl-BS"/>
</dbReference>
<feature type="compositionally biased region" description="Basic and acidic residues" evidence="9">
    <location>
        <begin position="141"/>
        <end position="151"/>
    </location>
</feature>
<dbReference type="PROSITE" id="PS51826">
    <property type="entry name" value="PSBD"/>
    <property type="match status" value="1"/>
</dbReference>
<dbReference type="CDD" id="cd06849">
    <property type="entry name" value="lipoyl_domain"/>
    <property type="match status" value="1"/>
</dbReference>
<dbReference type="PANTHER" id="PTHR23151">
    <property type="entry name" value="DIHYDROLIPOAMIDE ACETYL/SUCCINYL-TRANSFERASE-RELATED"/>
    <property type="match status" value="1"/>
</dbReference>
<dbReference type="GO" id="GO:0006086">
    <property type="term" value="P:pyruvate decarboxylation to acetyl-CoA"/>
    <property type="evidence" value="ECO:0007669"/>
    <property type="project" value="EnsemblFungi"/>
</dbReference>
<evidence type="ECO:0000313" key="12">
    <source>
        <dbReference type="EMBL" id="CEP62658.1"/>
    </source>
</evidence>
<dbReference type="PANTHER" id="PTHR23151:SF82">
    <property type="entry name" value="PYRUVATE DEHYDROGENASE COMPLEX PROTEIN X COMPONENT, MITOCHONDRIAL"/>
    <property type="match status" value="1"/>
</dbReference>
<evidence type="ECO:0000256" key="9">
    <source>
        <dbReference type="SAM" id="MobiDB-lite"/>
    </source>
</evidence>
<dbReference type="InterPro" id="IPR045257">
    <property type="entry name" value="E2/Pdx1"/>
</dbReference>
<evidence type="ECO:0000256" key="2">
    <source>
        <dbReference type="ARBA" id="ARBA00007317"/>
    </source>
</evidence>
<evidence type="ECO:0000256" key="1">
    <source>
        <dbReference type="ARBA" id="ARBA00004305"/>
    </source>
</evidence>
<keyword evidence="5" id="KW-0496">Mitochondrion</keyword>
<dbReference type="GeneID" id="34686128"/>
<keyword evidence="3" id="KW-0450">Lipoyl</keyword>
<feature type="compositionally biased region" description="Low complexity" evidence="9">
    <location>
        <begin position="152"/>
        <end position="166"/>
    </location>
</feature>
<comment type="function">
    <text evidence="6">Required for anchoring dihydrolipoamide dehydrogenase (E3) to the dihydrolipoamide transacetylase (E2) core of the pyruvate dehydrogenase complexes of eukaryotes. This specific binding is essential for a functional PDH complex.</text>
</comment>
<dbReference type="Gene3D" id="4.10.320.10">
    <property type="entry name" value="E3-binding domain"/>
    <property type="match status" value="1"/>
</dbReference>
<dbReference type="RefSeq" id="XP_022628882.1">
    <property type="nucleotide sequence ID" value="XM_022771705.1"/>
</dbReference>
<evidence type="ECO:0000256" key="6">
    <source>
        <dbReference type="ARBA" id="ARBA00059875"/>
    </source>
</evidence>
<dbReference type="InterPro" id="IPR004167">
    <property type="entry name" value="PSBD"/>
</dbReference>
<sequence>MFVRNALTGSVKKTALFRCLHSGQSLFKAEVFAMPAMSPTMEKGGIVEWKFKVGESFSAGDVLLEVETDKSQIDVEAQDDGKLAKIMIDDGAKDVKVGEPIAYLAEPEDDLATLEFPTESAPKQAKPQETAEPKASSKTPVNDDSKQKSESRAANSGSSSSGKANASQVLLPSVQILLHENGISNEQALSSIPASGPKGRILKGDVLSHLGKISEGSVTKLTKYIQKFEKLDLSNIELKQPEPQQKPKENAPAKPQPVVLSEQIHFKTAPDVNTEQLLRSLKAYINEAKYLSHEQPVANANSVHYDSLFEELITPEPRQQRFQVSYDVVPLSTGELISQQQDDIFDLLAGSSTRAKVEHEIASSNEFLINLDVKVSDEFADAKVKAQRFVDYVKDLEISLEK</sequence>
<dbReference type="GO" id="GO:0005198">
    <property type="term" value="F:structural molecule activity"/>
    <property type="evidence" value="ECO:0007669"/>
    <property type="project" value="EnsemblFungi"/>
</dbReference>
<dbReference type="OrthoDB" id="202158at2759"/>
<dbReference type="Pfam" id="PF00364">
    <property type="entry name" value="Biotin_lipoyl"/>
    <property type="match status" value="1"/>
</dbReference>
<comment type="subunit">
    <text evidence="7">Eukaryotic pyruvate dehydrogenase (PDH) complexes are organized as a core consisting of the oligomeric dihydrolipoamide acetyl-transferase (E2), around which are arranged multiple copies of pyruvate dehydrogenase (E1), dihydrolipoamide dehydrogenase (E3) and protein X (E3BP) bound by non-covalent bonds.</text>
</comment>